<evidence type="ECO:0000256" key="1">
    <source>
        <dbReference type="SAM" id="SignalP"/>
    </source>
</evidence>
<evidence type="ECO:0000313" key="3">
    <source>
        <dbReference type="Proteomes" id="UP001151234"/>
    </source>
</evidence>
<reference evidence="2" key="1">
    <citation type="submission" date="2022-11" db="EMBL/GenBank/DDBJ databases">
        <title>Draft genome sequence of Hoeflea poritis E7-10 and Hoeflea prorocentri PM5-8, separated from scleractinian coral Porites lutea and marine dinoflagellate.</title>
        <authorList>
            <person name="Zhang G."/>
            <person name="Wei Q."/>
            <person name="Cai L."/>
        </authorList>
    </citation>
    <scope>NUCLEOTIDE SEQUENCE</scope>
    <source>
        <strain evidence="2">PM5-8</strain>
    </source>
</reference>
<dbReference type="Proteomes" id="UP001151234">
    <property type="component" value="Unassembled WGS sequence"/>
</dbReference>
<comment type="caution">
    <text evidence="2">The sequence shown here is derived from an EMBL/GenBank/DDBJ whole genome shotgun (WGS) entry which is preliminary data.</text>
</comment>
<evidence type="ECO:0008006" key="4">
    <source>
        <dbReference type="Google" id="ProtNLM"/>
    </source>
</evidence>
<feature type="signal peptide" evidence="1">
    <location>
        <begin position="1"/>
        <end position="21"/>
    </location>
</feature>
<dbReference type="RefSeq" id="WP_267988942.1">
    <property type="nucleotide sequence ID" value="NZ_JAPJZI010000001.1"/>
</dbReference>
<dbReference type="AlphaFoldDB" id="A0A9X3ZGE0"/>
<gene>
    <name evidence="2" type="ORF">OQ273_02745</name>
</gene>
<feature type="chain" id="PRO_5040765708" description="Tat pathway signal protein" evidence="1">
    <location>
        <begin position="22"/>
        <end position="140"/>
    </location>
</feature>
<proteinExistence type="predicted"/>
<accession>A0A9X3ZGE0</accession>
<dbReference type="EMBL" id="JAPJZI010000001">
    <property type="protein sequence ID" value="MDA5397481.1"/>
    <property type="molecule type" value="Genomic_DNA"/>
</dbReference>
<name>A0A9X3ZGE0_9HYPH</name>
<protein>
    <recommendedName>
        <fullName evidence="4">Tat pathway signal protein</fullName>
    </recommendedName>
</protein>
<keyword evidence="1" id="KW-0732">Signal</keyword>
<sequence>MKTLFATTIAVFSILSQVASADDKAPVLSLELNKLAKSESGCLATFMVKNGFEAPLEKVAFEIVLFNGDGLVDRMMVLDFSPLSTGKTRVRQFDLAGADCNSISRVLINDAAACKGASVAATACLESLETNARPDVEFGS</sequence>
<organism evidence="2 3">
    <name type="scientific">Hoeflea prorocentri</name>
    <dbReference type="NCBI Taxonomy" id="1922333"/>
    <lineage>
        <taxon>Bacteria</taxon>
        <taxon>Pseudomonadati</taxon>
        <taxon>Pseudomonadota</taxon>
        <taxon>Alphaproteobacteria</taxon>
        <taxon>Hyphomicrobiales</taxon>
        <taxon>Rhizobiaceae</taxon>
        <taxon>Hoeflea</taxon>
    </lineage>
</organism>
<evidence type="ECO:0000313" key="2">
    <source>
        <dbReference type="EMBL" id="MDA5397481.1"/>
    </source>
</evidence>
<keyword evidence="3" id="KW-1185">Reference proteome</keyword>